<dbReference type="EMBL" id="JAAAJB010000062">
    <property type="protein sequence ID" value="KAG0268014.1"/>
    <property type="molecule type" value="Genomic_DNA"/>
</dbReference>
<evidence type="ECO:0000313" key="4">
    <source>
        <dbReference type="Proteomes" id="UP000807716"/>
    </source>
</evidence>
<keyword evidence="4" id="KW-1185">Reference proteome</keyword>
<feature type="region of interest" description="Disordered" evidence="2">
    <location>
        <begin position="39"/>
        <end position="68"/>
    </location>
</feature>
<protein>
    <recommendedName>
        <fullName evidence="5">RING-type domain-containing protein</fullName>
    </recommendedName>
</protein>
<evidence type="ECO:0000256" key="2">
    <source>
        <dbReference type="SAM" id="MobiDB-lite"/>
    </source>
</evidence>
<name>A0A9P6QJH3_9FUNG</name>
<organism evidence="3 4">
    <name type="scientific">Actinomortierella ambigua</name>
    <dbReference type="NCBI Taxonomy" id="1343610"/>
    <lineage>
        <taxon>Eukaryota</taxon>
        <taxon>Fungi</taxon>
        <taxon>Fungi incertae sedis</taxon>
        <taxon>Mucoromycota</taxon>
        <taxon>Mortierellomycotina</taxon>
        <taxon>Mortierellomycetes</taxon>
        <taxon>Mortierellales</taxon>
        <taxon>Mortierellaceae</taxon>
        <taxon>Actinomortierella</taxon>
    </lineage>
</organism>
<feature type="compositionally biased region" description="Basic residues" evidence="2">
    <location>
        <begin position="126"/>
        <end position="135"/>
    </location>
</feature>
<feature type="compositionally biased region" description="Low complexity" evidence="2">
    <location>
        <begin position="231"/>
        <end position="264"/>
    </location>
</feature>
<feature type="region of interest" description="Disordered" evidence="2">
    <location>
        <begin position="111"/>
        <end position="147"/>
    </location>
</feature>
<feature type="region of interest" description="Disordered" evidence="2">
    <location>
        <begin position="401"/>
        <end position="461"/>
    </location>
</feature>
<comment type="caution">
    <text evidence="3">The sequence shown here is derived from an EMBL/GenBank/DDBJ whole genome shotgun (WGS) entry which is preliminary data.</text>
</comment>
<dbReference type="PANTHER" id="PTHR36911">
    <property type="entry name" value="LIM ZINC-BINDING DOMAIN-CONTAINING PROTEIN-RELATED"/>
    <property type="match status" value="1"/>
</dbReference>
<feature type="compositionally biased region" description="Low complexity" evidence="2">
    <location>
        <begin position="315"/>
        <end position="325"/>
    </location>
</feature>
<dbReference type="AlphaFoldDB" id="A0A9P6QJH3"/>
<dbReference type="InterPro" id="IPR013083">
    <property type="entry name" value="Znf_RING/FYVE/PHD"/>
</dbReference>
<evidence type="ECO:0000256" key="1">
    <source>
        <dbReference type="SAM" id="Coils"/>
    </source>
</evidence>
<feature type="region of interest" description="Disordered" evidence="2">
    <location>
        <begin position="215"/>
        <end position="275"/>
    </location>
</feature>
<feature type="region of interest" description="Disordered" evidence="2">
    <location>
        <begin position="304"/>
        <end position="331"/>
    </location>
</feature>
<dbReference type="OrthoDB" id="2398441at2759"/>
<feature type="compositionally biased region" description="Basic and acidic residues" evidence="2">
    <location>
        <begin position="452"/>
        <end position="461"/>
    </location>
</feature>
<gene>
    <name evidence="3" type="ORF">DFQ27_007772</name>
</gene>
<reference evidence="3" key="1">
    <citation type="journal article" date="2020" name="Fungal Divers.">
        <title>Resolving the Mortierellaceae phylogeny through synthesis of multi-gene phylogenetics and phylogenomics.</title>
        <authorList>
            <person name="Vandepol N."/>
            <person name="Liber J."/>
            <person name="Desiro A."/>
            <person name="Na H."/>
            <person name="Kennedy M."/>
            <person name="Barry K."/>
            <person name="Grigoriev I.V."/>
            <person name="Miller A.N."/>
            <person name="O'Donnell K."/>
            <person name="Stajich J.E."/>
            <person name="Bonito G."/>
        </authorList>
    </citation>
    <scope>NUCLEOTIDE SEQUENCE</scope>
    <source>
        <strain evidence="3">BC1065</strain>
    </source>
</reference>
<accession>A0A9P6QJH3</accession>
<evidence type="ECO:0000313" key="3">
    <source>
        <dbReference type="EMBL" id="KAG0268014.1"/>
    </source>
</evidence>
<feature type="coiled-coil region" evidence="1">
    <location>
        <begin position="163"/>
        <end position="190"/>
    </location>
</feature>
<sequence length="484" mass="53654">MEGLDWDLGQLRATLFVTTRDPLQQWHQQLTREVVEVLSDDDDDDVVDDGGVGPSTPSTAIPIAQDSDDDEVEFIRETAPRSSAGPSSASASSRWRSVTLLESTLREAFASRRGGSSLSSSSRSSSSHHRRHHSRSPSQGRTRQPSATRRIVEMLAGTIERSGEQQRRLLQQQEQILRQIQERRDMLVIQQRQLGGWLEANGAEGYHVRYNNNNNRRIFEPNGQGHHTTTNNNNNNDININDNNNNNQNDHNNRNNNNNNNNNNPTQQNPFYNNAPIWPEMPFPVNHPAFAFFPDLDYHFLPDLPPAPPHPAPAPNATSSASSRSRPLKTARPGYTRTLDAEQPLACPKCLKDFDVNKEDSKNDGKEMKVSMIVGCGHIVCGDCAEAIFLFKKPLKKARALSKKGKQKATPASALGKRRRSTDVTQEASVVDAATSGVGGVGPAQGESLLSDEDKDHEWTKRATGPCPACNRRIKPKAVVQLYV</sequence>
<feature type="compositionally biased region" description="Low complexity" evidence="2">
    <location>
        <begin position="111"/>
        <end position="125"/>
    </location>
</feature>
<feature type="compositionally biased region" description="Acidic residues" evidence="2">
    <location>
        <begin position="39"/>
        <end position="48"/>
    </location>
</feature>
<feature type="compositionally biased region" description="Pro residues" evidence="2">
    <location>
        <begin position="304"/>
        <end position="314"/>
    </location>
</feature>
<keyword evidence="1" id="KW-0175">Coiled coil</keyword>
<evidence type="ECO:0008006" key="5">
    <source>
        <dbReference type="Google" id="ProtNLM"/>
    </source>
</evidence>
<dbReference type="Proteomes" id="UP000807716">
    <property type="component" value="Unassembled WGS sequence"/>
</dbReference>
<dbReference type="Gene3D" id="3.30.40.10">
    <property type="entry name" value="Zinc/RING finger domain, C3HC4 (zinc finger)"/>
    <property type="match status" value="1"/>
</dbReference>
<proteinExistence type="predicted"/>